<name>A0A369B5I3_9BACL</name>
<feature type="repeat" description="TPR" evidence="3">
    <location>
        <begin position="324"/>
        <end position="357"/>
    </location>
</feature>
<dbReference type="Pfam" id="PF14559">
    <property type="entry name" value="TPR_19"/>
    <property type="match status" value="1"/>
</dbReference>
<dbReference type="Pfam" id="PF03572">
    <property type="entry name" value="Peptidase_S41"/>
    <property type="match status" value="1"/>
</dbReference>
<dbReference type="InterPro" id="IPR019734">
    <property type="entry name" value="TPR_rpt"/>
</dbReference>
<dbReference type="InterPro" id="IPR050498">
    <property type="entry name" value="Ycf3"/>
</dbReference>
<protein>
    <submittedName>
        <fullName evidence="5">Tetratricopeptide repeat protein</fullName>
    </submittedName>
</protein>
<feature type="repeat" description="TPR" evidence="3">
    <location>
        <begin position="124"/>
        <end position="157"/>
    </location>
</feature>
<dbReference type="PROSITE" id="PS51257">
    <property type="entry name" value="PROKAR_LIPOPROTEIN"/>
    <property type="match status" value="1"/>
</dbReference>
<keyword evidence="1" id="KW-0677">Repeat</keyword>
<evidence type="ECO:0000256" key="3">
    <source>
        <dbReference type="PROSITE-ProRule" id="PRU00339"/>
    </source>
</evidence>
<feature type="repeat" description="TPR" evidence="3">
    <location>
        <begin position="39"/>
        <end position="72"/>
    </location>
</feature>
<dbReference type="InterPro" id="IPR005151">
    <property type="entry name" value="Tail-specific_protease"/>
</dbReference>
<evidence type="ECO:0000313" key="5">
    <source>
        <dbReference type="EMBL" id="RCX16772.1"/>
    </source>
</evidence>
<dbReference type="SUPFAM" id="SSF48452">
    <property type="entry name" value="TPR-like"/>
    <property type="match status" value="2"/>
</dbReference>
<dbReference type="PANTHER" id="PTHR44858">
    <property type="entry name" value="TETRATRICOPEPTIDE REPEAT PROTEIN 6"/>
    <property type="match status" value="1"/>
</dbReference>
<dbReference type="SMART" id="SM00028">
    <property type="entry name" value="TPR"/>
    <property type="match status" value="8"/>
</dbReference>
<organism evidence="5 6">
    <name type="scientific">Fontibacillus phaseoli</name>
    <dbReference type="NCBI Taxonomy" id="1416533"/>
    <lineage>
        <taxon>Bacteria</taxon>
        <taxon>Bacillati</taxon>
        <taxon>Bacillota</taxon>
        <taxon>Bacilli</taxon>
        <taxon>Bacillales</taxon>
        <taxon>Paenibacillaceae</taxon>
        <taxon>Fontibacillus</taxon>
    </lineage>
</organism>
<dbReference type="Proteomes" id="UP000253090">
    <property type="component" value="Unassembled WGS sequence"/>
</dbReference>
<dbReference type="Gene3D" id="3.90.226.10">
    <property type="entry name" value="2-enoyl-CoA Hydratase, Chain A, domain 1"/>
    <property type="match status" value="1"/>
</dbReference>
<evidence type="ECO:0000259" key="4">
    <source>
        <dbReference type="SMART" id="SM00245"/>
    </source>
</evidence>
<feature type="repeat" description="TPR" evidence="3">
    <location>
        <begin position="393"/>
        <end position="426"/>
    </location>
</feature>
<dbReference type="GO" id="GO:0008236">
    <property type="term" value="F:serine-type peptidase activity"/>
    <property type="evidence" value="ECO:0007669"/>
    <property type="project" value="InterPro"/>
</dbReference>
<keyword evidence="2 3" id="KW-0802">TPR repeat</keyword>
<dbReference type="PROSITE" id="PS50293">
    <property type="entry name" value="TPR_REGION"/>
    <property type="match status" value="1"/>
</dbReference>
<evidence type="ECO:0000256" key="2">
    <source>
        <dbReference type="ARBA" id="ARBA00022803"/>
    </source>
</evidence>
<sequence>MKRITGMTIGGIMLAGTLLLSGCTGNGEVTVPTELEKKIFLANNEGYLLNEEGKYEEALEHLEKAINLVYEQDPSLKDLDTEVQGSQLLDSPFNNAAWAWNELGDHARGLELIERSLLILPNDDVEYSNKGNALYGLLRYDEALENYDKALELNEENTSAYYGKGLIHYDRGDYEEALKQFDTYLKYEPSDADAEEYRIYALLALDKEETAEKHADSYFKKYSDRYEGYRVKGALLENTADYDDIVSFYKEAGGKFPQQWEAREKLGEIYYSYNKYDEALALFDRLALTFPELPEVDVWRIKVYGAQGDLKNAELIYQDGADTADIHMAMGDAYVTNGWYTKSVPYFEKAIKAAPLDQNGYVKKLQALDWGKRYYKCAAFGETALQSVTPVSSDIPWYTGQCKYDLGNDEEAIRYFQQAVEMDPEDYEAWSYLAASHLALGNEEQAEEFSKKALEIYSEDSTALYVKDSLEDRKSPLGERIGQFFNDNYLYNKDADKMGVALAKLEDPSLSQPEMAAVIDKAKLSEDRFTFMIYGKLYDQLAESGDEDMIYKDMGDIRYFRIEGFSKNTDDQFIQFLDEIPEPESKTLILDLRGNGGGLTDSANNMLDALLPDLVTCTLIYNDGYTYNYYSDPEFIDFKKIHIFVDENTASAAELLTLGLKTYSDNVTVIGRPTFGKGVGQRVFEDKENKVMVFTVNHYWNVMQNNVANTRITPDIKVKGNSLESFMKRVKQ</sequence>
<accession>A0A369B5I3</accession>
<gene>
    <name evidence="5" type="ORF">DFP94_111119</name>
</gene>
<dbReference type="InterPro" id="IPR011990">
    <property type="entry name" value="TPR-like_helical_dom_sf"/>
</dbReference>
<dbReference type="InterPro" id="IPR029045">
    <property type="entry name" value="ClpP/crotonase-like_dom_sf"/>
</dbReference>
<dbReference type="RefSeq" id="WP_114498345.1">
    <property type="nucleotide sequence ID" value="NZ_QPJW01000011.1"/>
</dbReference>
<feature type="repeat" description="TPR" evidence="3">
    <location>
        <begin position="158"/>
        <end position="191"/>
    </location>
</feature>
<dbReference type="PANTHER" id="PTHR44858:SF1">
    <property type="entry name" value="UDP-N-ACETYLGLUCOSAMINE--PEPTIDE N-ACETYLGLUCOSAMINYLTRANSFERASE SPINDLY-RELATED"/>
    <property type="match status" value="1"/>
</dbReference>
<dbReference type="AlphaFoldDB" id="A0A369B5I3"/>
<reference evidence="5 6" key="1">
    <citation type="submission" date="2018-07" db="EMBL/GenBank/DDBJ databases">
        <title>Genomic Encyclopedia of Type Strains, Phase III (KMG-III): the genomes of soil and plant-associated and newly described type strains.</title>
        <authorList>
            <person name="Whitman W."/>
        </authorList>
    </citation>
    <scope>NUCLEOTIDE SEQUENCE [LARGE SCALE GENOMIC DNA]</scope>
    <source>
        <strain evidence="5 6">CECT 8333</strain>
    </source>
</reference>
<dbReference type="Pfam" id="PF13432">
    <property type="entry name" value="TPR_16"/>
    <property type="match status" value="2"/>
</dbReference>
<dbReference type="SUPFAM" id="SSF52096">
    <property type="entry name" value="ClpP/crotonase"/>
    <property type="match status" value="1"/>
</dbReference>
<evidence type="ECO:0000313" key="6">
    <source>
        <dbReference type="Proteomes" id="UP000253090"/>
    </source>
</evidence>
<evidence type="ECO:0000256" key="1">
    <source>
        <dbReference type="ARBA" id="ARBA00022737"/>
    </source>
</evidence>
<comment type="caution">
    <text evidence="5">The sequence shown here is derived from an EMBL/GenBank/DDBJ whole genome shotgun (WGS) entry which is preliminary data.</text>
</comment>
<feature type="repeat" description="TPR" evidence="3">
    <location>
        <begin position="427"/>
        <end position="460"/>
    </location>
</feature>
<dbReference type="GO" id="GO:0006508">
    <property type="term" value="P:proteolysis"/>
    <property type="evidence" value="ECO:0007669"/>
    <property type="project" value="InterPro"/>
</dbReference>
<dbReference type="EMBL" id="QPJW01000011">
    <property type="protein sequence ID" value="RCX16772.1"/>
    <property type="molecule type" value="Genomic_DNA"/>
</dbReference>
<dbReference type="OrthoDB" id="9769030at2"/>
<feature type="repeat" description="TPR" evidence="3">
    <location>
        <begin position="260"/>
        <end position="293"/>
    </location>
</feature>
<dbReference type="Gene3D" id="1.25.40.10">
    <property type="entry name" value="Tetratricopeptide repeat domain"/>
    <property type="match status" value="3"/>
</dbReference>
<keyword evidence="6" id="KW-1185">Reference proteome</keyword>
<dbReference type="Pfam" id="PF13181">
    <property type="entry name" value="TPR_8"/>
    <property type="match status" value="2"/>
</dbReference>
<dbReference type="PROSITE" id="PS50005">
    <property type="entry name" value="TPR"/>
    <property type="match status" value="7"/>
</dbReference>
<proteinExistence type="predicted"/>
<feature type="domain" description="Tail specific protease" evidence="4">
    <location>
        <begin position="511"/>
        <end position="719"/>
    </location>
</feature>
<dbReference type="SMART" id="SM00245">
    <property type="entry name" value="TSPc"/>
    <property type="match status" value="1"/>
</dbReference>